<dbReference type="PANTHER" id="PTHR22683:SF41">
    <property type="entry name" value="DNA TRANSLOCASE FTSK"/>
    <property type="match status" value="1"/>
</dbReference>
<dbReference type="SMART" id="SM00843">
    <property type="entry name" value="Ftsk_gamma"/>
    <property type="match status" value="1"/>
</dbReference>
<evidence type="ECO:0000256" key="2">
    <source>
        <dbReference type="ARBA" id="ARBA00006474"/>
    </source>
</evidence>
<feature type="binding site" evidence="15">
    <location>
        <begin position="676"/>
        <end position="683"/>
    </location>
    <ligand>
        <name>ATP</name>
        <dbReference type="ChEBI" id="CHEBI:30616"/>
    </ligand>
</feature>
<evidence type="ECO:0000256" key="1">
    <source>
        <dbReference type="ARBA" id="ARBA00004651"/>
    </source>
</evidence>
<dbReference type="AlphaFoldDB" id="A0A3P3QSN7"/>
<dbReference type="InterPro" id="IPR018541">
    <property type="entry name" value="Ftsk_gamma"/>
</dbReference>
<feature type="domain" description="FtsK" evidence="18">
    <location>
        <begin position="658"/>
        <end position="857"/>
    </location>
</feature>
<dbReference type="InterPro" id="IPR002543">
    <property type="entry name" value="FtsK_dom"/>
</dbReference>
<comment type="function">
    <text evidence="13">Essential cell division protein that coordinates cell division and chromosome segregation. The N-terminus is involved in assembly of the cell-division machinery. The C-terminus functions as a DNA motor that moves dsDNA in an ATP-dependent manner towards the dif recombination site, which is located within the replication terminus region. Required for activation of the Xer recombinase, allowing activation of chromosome unlinking by recombination.</text>
</comment>
<feature type="transmembrane region" description="Helical" evidence="17">
    <location>
        <begin position="37"/>
        <end position="60"/>
    </location>
</feature>
<evidence type="ECO:0000256" key="5">
    <source>
        <dbReference type="ARBA" id="ARBA00022692"/>
    </source>
</evidence>
<evidence type="ECO:0000256" key="8">
    <source>
        <dbReference type="ARBA" id="ARBA00022840"/>
    </source>
</evidence>
<dbReference type="GO" id="GO:0005886">
    <property type="term" value="C:plasma membrane"/>
    <property type="evidence" value="ECO:0007669"/>
    <property type="project" value="UniProtKB-SubCell"/>
</dbReference>
<gene>
    <name evidence="19" type="ORF">EHV10_14290</name>
</gene>
<keyword evidence="12" id="KW-0131">Cell cycle</keyword>
<evidence type="ECO:0000313" key="19">
    <source>
        <dbReference type="EMBL" id="RRJ24192.1"/>
    </source>
</evidence>
<dbReference type="SUPFAM" id="SSF46785">
    <property type="entry name" value="Winged helix' DNA-binding domain"/>
    <property type="match status" value="1"/>
</dbReference>
<dbReference type="Gene3D" id="1.10.10.10">
    <property type="entry name" value="Winged helix-like DNA-binding domain superfamily/Winged helix DNA-binding domain"/>
    <property type="match status" value="1"/>
</dbReference>
<proteinExistence type="inferred from homology"/>
<dbReference type="SUPFAM" id="SSF52540">
    <property type="entry name" value="P-loop containing nucleoside triphosphate hydrolases"/>
    <property type="match status" value="1"/>
</dbReference>
<keyword evidence="9 17" id="KW-1133">Transmembrane helix</keyword>
<evidence type="ECO:0000256" key="7">
    <source>
        <dbReference type="ARBA" id="ARBA00022829"/>
    </source>
</evidence>
<keyword evidence="6 15" id="KW-0547">Nucleotide-binding</keyword>
<dbReference type="InterPro" id="IPR050206">
    <property type="entry name" value="FtsK/SpoIIIE/SftA"/>
</dbReference>
<keyword evidence="7" id="KW-0159">Chromosome partition</keyword>
<comment type="similarity">
    <text evidence="2">Belongs to the FtsK/SpoIIIE/SftA family.</text>
</comment>
<keyword evidence="11 17" id="KW-0472">Membrane</keyword>
<dbReference type="EMBL" id="RRCO01000009">
    <property type="protein sequence ID" value="RRJ24192.1"/>
    <property type="molecule type" value="Genomic_DNA"/>
</dbReference>
<comment type="caution">
    <text evidence="19">The sequence shown here is derived from an EMBL/GenBank/DDBJ whole genome shotgun (WGS) entry which is preliminary data.</text>
</comment>
<feature type="transmembrane region" description="Helical" evidence="17">
    <location>
        <begin position="66"/>
        <end position="91"/>
    </location>
</feature>
<keyword evidence="3" id="KW-1003">Cell membrane</keyword>
<dbReference type="Pfam" id="PF09397">
    <property type="entry name" value="FtsK_gamma"/>
    <property type="match status" value="1"/>
</dbReference>
<evidence type="ECO:0000256" key="12">
    <source>
        <dbReference type="ARBA" id="ARBA00023306"/>
    </source>
</evidence>
<evidence type="ECO:0000256" key="15">
    <source>
        <dbReference type="PROSITE-ProRule" id="PRU00289"/>
    </source>
</evidence>
<feature type="transmembrane region" description="Helical" evidence="17">
    <location>
        <begin position="162"/>
        <end position="184"/>
    </location>
</feature>
<dbReference type="RefSeq" id="WP_128675231.1">
    <property type="nucleotide sequence ID" value="NZ_RRCO01000009.1"/>
</dbReference>
<name>A0A3P3QSN7_9FIRM</name>
<keyword evidence="4" id="KW-0132">Cell division</keyword>
<dbReference type="GO" id="GO:0051301">
    <property type="term" value="P:cell division"/>
    <property type="evidence" value="ECO:0007669"/>
    <property type="project" value="UniProtKB-KW"/>
</dbReference>
<dbReference type="InterPro" id="IPR025199">
    <property type="entry name" value="FtsK_4TM"/>
</dbReference>
<dbReference type="OrthoDB" id="9807790at2"/>
<evidence type="ECO:0000256" key="9">
    <source>
        <dbReference type="ARBA" id="ARBA00022989"/>
    </source>
</evidence>
<keyword evidence="8 15" id="KW-0067">ATP-binding</keyword>
<dbReference type="CDD" id="cd01127">
    <property type="entry name" value="TrwB_TraG_TraD_VirD4"/>
    <property type="match status" value="1"/>
</dbReference>
<dbReference type="PANTHER" id="PTHR22683">
    <property type="entry name" value="SPORULATION PROTEIN RELATED"/>
    <property type="match status" value="1"/>
</dbReference>
<dbReference type="InterPro" id="IPR027417">
    <property type="entry name" value="P-loop_NTPase"/>
</dbReference>
<keyword evidence="5 17" id="KW-0812">Transmembrane</keyword>
<sequence>MASRKQTTKKTGKTSSRSRAKKKIDNNEQLDFLNSEILMIALCCVSLVLFLSHFGLMGVVGKYLRIFQLGVFGILGFAVPMFVFVGGTFLLSNIGSSLAKIKFAGVLMAVLAVDALISLFGIPNLKEFGLMRFYTEGWYGGFIGGGLGLLISSVLGKIGAIIFFIAVLIISIVILTGKSFVSIVKTGGRMTISRAKNDVARVMEQRKRRREQQLAEEWEYEEEPEFEEEFEELDIDDKNEGYIGELLDYDYKPNKGKIDLGAIDFSKKKKKHVVDLPTANAENHEPIGGIFDAKNDEKFEKDSSDKGTIQSKYEASYEPKKSGTQSSIIVNKRPDTFYGNINRGKEESRFENDIDEETLRRANEILARKDEIDIYEQPVSTVRITDDETHEDFRYIDEDHSFTRREENSDNSIEFIKAYGDEYDEPRGTSYGNNTFDDIYSYNKAEQSEPVNNESFKREETNVTDKLKNTLVSNDGEKTLVTAGGKVIVSDTQALQKKMEEQRANSPQGKIRNEIAKKVQRPYIYPGTFLLNKNTEAGEAISDSEYRNTAITLQETLASFDVNVTVEDISVGPSVTLYELKPEQGVKVSKVLSLANDIKLALAASDIRIEAPIPGKSAIGIEVPNKQKQTVFLRDLFESRAFKNGNESIGFAVGKDISGKVIVSDIAKMPHVLIAGATGSGKSVCINTLIMSIIYKYSPEDVKLIMVDPKVVELSVYNGIPHLLIPVVTEPKKAASALNWAVAEMGERYKKFAATGVRDLTAYNKRIEEARRRGNIEGLPEKLPKIVIIIDELADLMMVANNEVEDAIVRLAQLARACGIHLVIATQRPSVNVITGIIKANIPSRIAFAVSSGTDSRTILDSNGAEKLLGKGDMLFAPYGSATPMRVQGAFVSDEEVSAVVDFLKNQGMQATYDENTIKQIEETQNAASAGNNISERDELFEAAGRYIIEKDKSSIGNLQRNFKIGFNRAARIMDQLASAGVVGGEAGTKKREILMNMDEFLDIL</sequence>
<dbReference type="InterPro" id="IPR036390">
    <property type="entry name" value="WH_DNA-bd_sf"/>
</dbReference>
<dbReference type="GO" id="GO:0007059">
    <property type="term" value="P:chromosome segregation"/>
    <property type="evidence" value="ECO:0007669"/>
    <property type="project" value="UniProtKB-KW"/>
</dbReference>
<comment type="subcellular location">
    <subcellularLocation>
        <location evidence="1">Cell membrane</location>
        <topology evidence="1">Multi-pass membrane protein</topology>
    </subcellularLocation>
</comment>
<dbReference type="InterPro" id="IPR041027">
    <property type="entry name" value="FtsK_alpha"/>
</dbReference>
<dbReference type="InterPro" id="IPR036388">
    <property type="entry name" value="WH-like_DNA-bd_sf"/>
</dbReference>
<dbReference type="InterPro" id="IPR003593">
    <property type="entry name" value="AAA+_ATPase"/>
</dbReference>
<evidence type="ECO:0000256" key="4">
    <source>
        <dbReference type="ARBA" id="ARBA00022618"/>
    </source>
</evidence>
<dbReference type="GO" id="GO:0005524">
    <property type="term" value="F:ATP binding"/>
    <property type="evidence" value="ECO:0007669"/>
    <property type="project" value="UniProtKB-UniRule"/>
</dbReference>
<dbReference type="Gene3D" id="3.40.50.300">
    <property type="entry name" value="P-loop containing nucleotide triphosphate hydrolases"/>
    <property type="match status" value="1"/>
</dbReference>
<comment type="subunit">
    <text evidence="14">Homohexamer. Forms a ring that surrounds DNA.</text>
</comment>
<evidence type="ECO:0000256" key="13">
    <source>
        <dbReference type="ARBA" id="ARBA00024986"/>
    </source>
</evidence>
<evidence type="ECO:0000256" key="11">
    <source>
        <dbReference type="ARBA" id="ARBA00023136"/>
    </source>
</evidence>
<evidence type="ECO:0000256" key="10">
    <source>
        <dbReference type="ARBA" id="ARBA00023125"/>
    </source>
</evidence>
<dbReference type="Pfam" id="PF01580">
    <property type="entry name" value="FtsK_SpoIIIE"/>
    <property type="match status" value="1"/>
</dbReference>
<organism evidence="19 20">
    <name type="scientific">Lachnoanaerobaculum gingivalis</name>
    <dbReference type="NCBI Taxonomy" id="2490855"/>
    <lineage>
        <taxon>Bacteria</taxon>
        <taxon>Bacillati</taxon>
        <taxon>Bacillota</taxon>
        <taxon>Clostridia</taxon>
        <taxon>Lachnospirales</taxon>
        <taxon>Lachnospiraceae</taxon>
        <taxon>Lachnoanaerobaculum</taxon>
    </lineage>
</organism>
<feature type="transmembrane region" description="Helical" evidence="17">
    <location>
        <begin position="103"/>
        <end position="125"/>
    </location>
</feature>
<evidence type="ECO:0000256" key="14">
    <source>
        <dbReference type="ARBA" id="ARBA00025923"/>
    </source>
</evidence>
<dbReference type="Pfam" id="PF13491">
    <property type="entry name" value="FtsK_4TM"/>
    <property type="match status" value="1"/>
</dbReference>
<reference evidence="19 20" key="1">
    <citation type="submission" date="2018-11" db="EMBL/GenBank/DDBJ databases">
        <title>Genome sequencing of Lachnoanaerobaculum sp. KCOM 2030 (= ChDC B114).</title>
        <authorList>
            <person name="Kook J.-K."/>
            <person name="Park S.-N."/>
            <person name="Lim Y.K."/>
        </authorList>
    </citation>
    <scope>NUCLEOTIDE SEQUENCE [LARGE SCALE GENOMIC DNA]</scope>
    <source>
        <strain evidence="19 20">KCOM 2030</strain>
    </source>
</reference>
<keyword evidence="20" id="KW-1185">Reference proteome</keyword>
<feature type="transmembrane region" description="Helical" evidence="17">
    <location>
        <begin position="137"/>
        <end position="155"/>
    </location>
</feature>
<dbReference type="SMART" id="SM00382">
    <property type="entry name" value="AAA"/>
    <property type="match status" value="1"/>
</dbReference>
<evidence type="ECO:0000256" key="16">
    <source>
        <dbReference type="SAM" id="MobiDB-lite"/>
    </source>
</evidence>
<dbReference type="Pfam" id="PF17854">
    <property type="entry name" value="FtsK_alpha"/>
    <property type="match status" value="1"/>
</dbReference>
<evidence type="ECO:0000256" key="3">
    <source>
        <dbReference type="ARBA" id="ARBA00022475"/>
    </source>
</evidence>
<dbReference type="Proteomes" id="UP000272490">
    <property type="component" value="Unassembled WGS sequence"/>
</dbReference>
<accession>A0A3P3QSN7</accession>
<feature type="region of interest" description="Disordered" evidence="16">
    <location>
        <begin position="1"/>
        <end position="21"/>
    </location>
</feature>
<dbReference type="GO" id="GO:0003677">
    <property type="term" value="F:DNA binding"/>
    <property type="evidence" value="ECO:0007669"/>
    <property type="project" value="UniProtKB-KW"/>
</dbReference>
<evidence type="ECO:0000256" key="17">
    <source>
        <dbReference type="SAM" id="Phobius"/>
    </source>
</evidence>
<keyword evidence="10" id="KW-0238">DNA-binding</keyword>
<dbReference type="Gene3D" id="3.30.980.40">
    <property type="match status" value="1"/>
</dbReference>
<evidence type="ECO:0000259" key="18">
    <source>
        <dbReference type="PROSITE" id="PS50901"/>
    </source>
</evidence>
<protein>
    <submittedName>
        <fullName evidence="19">DNA translocase FtsK</fullName>
    </submittedName>
</protein>
<evidence type="ECO:0000313" key="20">
    <source>
        <dbReference type="Proteomes" id="UP000272490"/>
    </source>
</evidence>
<evidence type="ECO:0000256" key="6">
    <source>
        <dbReference type="ARBA" id="ARBA00022741"/>
    </source>
</evidence>
<dbReference type="PROSITE" id="PS50901">
    <property type="entry name" value="FTSK"/>
    <property type="match status" value="1"/>
</dbReference>